<feature type="region of interest" description="Disordered" evidence="1">
    <location>
        <begin position="124"/>
        <end position="146"/>
    </location>
</feature>
<name>A0ABY7EFS7_MYAAR</name>
<keyword evidence="3" id="KW-1185">Reference proteome</keyword>
<feature type="compositionally biased region" description="Polar residues" evidence="1">
    <location>
        <begin position="134"/>
        <end position="146"/>
    </location>
</feature>
<feature type="compositionally biased region" description="Basic and acidic residues" evidence="1">
    <location>
        <begin position="87"/>
        <end position="102"/>
    </location>
</feature>
<dbReference type="EMBL" id="CP111017">
    <property type="protein sequence ID" value="WAR08009.1"/>
    <property type="molecule type" value="Genomic_DNA"/>
</dbReference>
<reference evidence="2" key="1">
    <citation type="submission" date="2022-11" db="EMBL/GenBank/DDBJ databases">
        <title>Centuries of genome instability and evolution in soft-shell clam transmissible cancer (bioRxiv).</title>
        <authorList>
            <person name="Hart S.F.M."/>
            <person name="Yonemitsu M.A."/>
            <person name="Giersch R.M."/>
            <person name="Beal B.F."/>
            <person name="Arriagada G."/>
            <person name="Davis B.W."/>
            <person name="Ostrander E.A."/>
            <person name="Goff S.P."/>
            <person name="Metzger M.J."/>
        </authorList>
    </citation>
    <scope>NUCLEOTIDE SEQUENCE</scope>
    <source>
        <strain evidence="2">MELC-2E11</strain>
        <tissue evidence="2">Siphon/mantle</tissue>
    </source>
</reference>
<feature type="compositionally biased region" description="Acidic residues" evidence="1">
    <location>
        <begin position="1"/>
        <end position="11"/>
    </location>
</feature>
<evidence type="ECO:0000313" key="3">
    <source>
        <dbReference type="Proteomes" id="UP001164746"/>
    </source>
</evidence>
<dbReference type="Proteomes" id="UP001164746">
    <property type="component" value="Chromosome 6"/>
</dbReference>
<proteinExistence type="predicted"/>
<evidence type="ECO:0000256" key="1">
    <source>
        <dbReference type="SAM" id="MobiDB-lite"/>
    </source>
</evidence>
<feature type="compositionally biased region" description="Low complexity" evidence="1">
    <location>
        <begin position="60"/>
        <end position="70"/>
    </location>
</feature>
<sequence>MDIESEDVDEDGMIHENDFDSDNSLPQAALVEEYPTSNPYSTVPMYLEPLNTDEIERIPSPEIPNSSEISHQPVRHPTDVNQQTAETYDRPTYEGATNDRYEQSQPASADALGVSLCYKSVGIQESRAGGDIDNPTQAGINETNGA</sequence>
<organism evidence="2 3">
    <name type="scientific">Mya arenaria</name>
    <name type="common">Soft-shell clam</name>
    <dbReference type="NCBI Taxonomy" id="6604"/>
    <lineage>
        <taxon>Eukaryota</taxon>
        <taxon>Metazoa</taxon>
        <taxon>Spiralia</taxon>
        <taxon>Lophotrochozoa</taxon>
        <taxon>Mollusca</taxon>
        <taxon>Bivalvia</taxon>
        <taxon>Autobranchia</taxon>
        <taxon>Heteroconchia</taxon>
        <taxon>Euheterodonta</taxon>
        <taxon>Imparidentia</taxon>
        <taxon>Neoheterodontei</taxon>
        <taxon>Myida</taxon>
        <taxon>Myoidea</taxon>
        <taxon>Myidae</taxon>
        <taxon>Mya</taxon>
    </lineage>
</organism>
<accession>A0ABY7EFS7</accession>
<protein>
    <submittedName>
        <fullName evidence="2">Uncharacterized protein</fullName>
    </submittedName>
</protein>
<feature type="region of interest" description="Disordered" evidence="1">
    <location>
        <begin position="57"/>
        <end position="108"/>
    </location>
</feature>
<evidence type="ECO:0000313" key="2">
    <source>
        <dbReference type="EMBL" id="WAR08009.1"/>
    </source>
</evidence>
<gene>
    <name evidence="2" type="ORF">MAR_017967</name>
</gene>
<feature type="region of interest" description="Disordered" evidence="1">
    <location>
        <begin position="1"/>
        <end position="24"/>
    </location>
</feature>
<feature type="non-terminal residue" evidence="2">
    <location>
        <position position="1"/>
    </location>
</feature>